<dbReference type="EMBL" id="JAINUG010000406">
    <property type="protein sequence ID" value="KAJ8372346.1"/>
    <property type="molecule type" value="Genomic_DNA"/>
</dbReference>
<comment type="caution">
    <text evidence="2">The sequence shown here is derived from an EMBL/GenBank/DDBJ whole genome shotgun (WGS) entry which is preliminary data.</text>
</comment>
<sequence>MQMHADLVSFGSLTRELKCCVILIRKSPKVSGRQPQSGEEEYQHGANLSVTSTLLRDCHNTMMLPPNHRSQCESAFWHERLITSYQDRQTWLSLRATSSRGLDARHALSPVMGAPKPSSNPALIPPVL</sequence>
<organism evidence="2 3">
    <name type="scientific">Aldrovandia affinis</name>
    <dbReference type="NCBI Taxonomy" id="143900"/>
    <lineage>
        <taxon>Eukaryota</taxon>
        <taxon>Metazoa</taxon>
        <taxon>Chordata</taxon>
        <taxon>Craniata</taxon>
        <taxon>Vertebrata</taxon>
        <taxon>Euteleostomi</taxon>
        <taxon>Actinopterygii</taxon>
        <taxon>Neopterygii</taxon>
        <taxon>Teleostei</taxon>
        <taxon>Notacanthiformes</taxon>
        <taxon>Halosauridae</taxon>
        <taxon>Aldrovandia</taxon>
    </lineage>
</organism>
<accession>A0AAD7W0W6</accession>
<reference evidence="2" key="1">
    <citation type="journal article" date="2023" name="Science">
        <title>Genome structures resolve the early diversification of teleost fishes.</title>
        <authorList>
            <person name="Parey E."/>
            <person name="Louis A."/>
            <person name="Montfort J."/>
            <person name="Bouchez O."/>
            <person name="Roques C."/>
            <person name="Iampietro C."/>
            <person name="Lluch J."/>
            <person name="Castinel A."/>
            <person name="Donnadieu C."/>
            <person name="Desvignes T."/>
            <person name="Floi Bucao C."/>
            <person name="Jouanno E."/>
            <person name="Wen M."/>
            <person name="Mejri S."/>
            <person name="Dirks R."/>
            <person name="Jansen H."/>
            <person name="Henkel C."/>
            <person name="Chen W.J."/>
            <person name="Zahm M."/>
            <person name="Cabau C."/>
            <person name="Klopp C."/>
            <person name="Thompson A.W."/>
            <person name="Robinson-Rechavi M."/>
            <person name="Braasch I."/>
            <person name="Lecointre G."/>
            <person name="Bobe J."/>
            <person name="Postlethwait J.H."/>
            <person name="Berthelot C."/>
            <person name="Roest Crollius H."/>
            <person name="Guiguen Y."/>
        </authorList>
    </citation>
    <scope>NUCLEOTIDE SEQUENCE</scope>
    <source>
        <strain evidence="2">NC1722</strain>
    </source>
</reference>
<dbReference type="AlphaFoldDB" id="A0AAD7W0W6"/>
<evidence type="ECO:0000313" key="3">
    <source>
        <dbReference type="Proteomes" id="UP001221898"/>
    </source>
</evidence>
<gene>
    <name evidence="2" type="ORF">AAFF_G00290350</name>
</gene>
<proteinExistence type="predicted"/>
<protein>
    <submittedName>
        <fullName evidence="2">Uncharacterized protein</fullName>
    </submittedName>
</protein>
<dbReference type="Proteomes" id="UP001221898">
    <property type="component" value="Unassembled WGS sequence"/>
</dbReference>
<name>A0AAD7W0W6_9TELE</name>
<feature type="region of interest" description="Disordered" evidence="1">
    <location>
        <begin position="109"/>
        <end position="128"/>
    </location>
</feature>
<keyword evidence="3" id="KW-1185">Reference proteome</keyword>
<evidence type="ECO:0000313" key="2">
    <source>
        <dbReference type="EMBL" id="KAJ8372346.1"/>
    </source>
</evidence>
<evidence type="ECO:0000256" key="1">
    <source>
        <dbReference type="SAM" id="MobiDB-lite"/>
    </source>
</evidence>